<keyword evidence="1" id="KW-0732">Signal</keyword>
<evidence type="ECO:0000313" key="3">
    <source>
        <dbReference type="EMBL" id="WVW83855.1"/>
    </source>
</evidence>
<dbReference type="RefSeq" id="XP_019046259.1">
    <property type="nucleotide sequence ID" value="XM_019191629.1"/>
</dbReference>
<protein>
    <submittedName>
        <fullName evidence="2">Uncharacterized protein</fullName>
    </submittedName>
</protein>
<dbReference type="AlphaFoldDB" id="A0A1B9G2E1"/>
<reference evidence="2" key="1">
    <citation type="submission" date="2013-07" db="EMBL/GenBank/DDBJ databases">
        <title>The Genome Sequence of Cryptococcus bestiolae CBS10118.</title>
        <authorList>
            <consortium name="The Broad Institute Genome Sequencing Platform"/>
            <person name="Cuomo C."/>
            <person name="Litvintseva A."/>
            <person name="Chen Y."/>
            <person name="Heitman J."/>
            <person name="Sun S."/>
            <person name="Springer D."/>
            <person name="Dromer F."/>
            <person name="Young S.K."/>
            <person name="Zeng Q."/>
            <person name="Gargeya S."/>
            <person name="Fitzgerald M."/>
            <person name="Abouelleil A."/>
            <person name="Alvarado L."/>
            <person name="Berlin A.M."/>
            <person name="Chapman S.B."/>
            <person name="Dewar J."/>
            <person name="Goldberg J."/>
            <person name="Griggs A."/>
            <person name="Gujja S."/>
            <person name="Hansen M."/>
            <person name="Howarth C."/>
            <person name="Imamovic A."/>
            <person name="Larimer J."/>
            <person name="McCowan C."/>
            <person name="Murphy C."/>
            <person name="Pearson M."/>
            <person name="Priest M."/>
            <person name="Roberts A."/>
            <person name="Saif S."/>
            <person name="Shea T."/>
            <person name="Sykes S."/>
            <person name="Wortman J."/>
            <person name="Nusbaum C."/>
            <person name="Birren B."/>
        </authorList>
    </citation>
    <scope>NUCLEOTIDE SEQUENCE [LARGE SCALE GENOMIC DNA]</scope>
    <source>
        <strain evidence="2">CBS 10118</strain>
    </source>
</reference>
<evidence type="ECO:0000313" key="2">
    <source>
        <dbReference type="EMBL" id="OCF25189.1"/>
    </source>
</evidence>
<dbReference type="OrthoDB" id="3362246at2759"/>
<reference evidence="3" key="4">
    <citation type="submission" date="2024-02" db="EMBL/GenBank/DDBJ databases">
        <title>Comparative genomics of Cryptococcus and Kwoniella reveals pathogenesis evolution and contrasting modes of karyotype evolution via chromosome fusion or intercentromeric recombination.</title>
        <authorList>
            <person name="Coelho M.A."/>
            <person name="David-Palma M."/>
            <person name="Shea T."/>
            <person name="Bowers K."/>
            <person name="McGinley-Smith S."/>
            <person name="Mohammad A.W."/>
            <person name="Gnirke A."/>
            <person name="Yurkov A.M."/>
            <person name="Nowrousian M."/>
            <person name="Sun S."/>
            <person name="Cuomo C.A."/>
            <person name="Heitman J."/>
        </authorList>
    </citation>
    <scope>NUCLEOTIDE SEQUENCE</scope>
    <source>
        <strain evidence="3">CBS 10118</strain>
    </source>
</reference>
<accession>A0A1B9G2E1</accession>
<keyword evidence="4" id="KW-1185">Reference proteome</keyword>
<sequence length="236" mass="21876">MFTKSTVLLTLGAMATSVLGADLTISTPASLIQCQPALLSWSGGQAPYYLAVIPGGQPSGAALQDLGEQQGNSLTWTVNIASGTSITLKVTDSTGVVNYNQAVTIQAGSSSACLTAAATSSAGSVSTPAAVSTATAAAAATSGSAMSSMSMASASAMSSAGASSAGAASAAASKASSAAGSASAVASAARSSGASAASAAASAATTSARSGALSTKSVLNGAVVAIAAGVLGLALA</sequence>
<dbReference type="VEuPathDB" id="FungiDB:I302_05002"/>
<dbReference type="EMBL" id="KI894021">
    <property type="protein sequence ID" value="OCF25189.1"/>
    <property type="molecule type" value="Genomic_DNA"/>
</dbReference>
<feature type="signal peptide" evidence="1">
    <location>
        <begin position="1"/>
        <end position="20"/>
    </location>
</feature>
<dbReference type="STRING" id="1296100.A0A1B9G2E1"/>
<dbReference type="GeneID" id="30209401"/>
<reference evidence="3" key="2">
    <citation type="submission" date="2013-07" db="EMBL/GenBank/DDBJ databases">
        <authorList>
            <consortium name="The Broad Institute Genome Sequencing Platform"/>
            <person name="Cuomo C."/>
            <person name="Litvintseva A."/>
            <person name="Chen Y."/>
            <person name="Heitman J."/>
            <person name="Sun S."/>
            <person name="Springer D."/>
            <person name="Dromer F."/>
            <person name="Young S.K."/>
            <person name="Zeng Q."/>
            <person name="Gargeya S."/>
            <person name="Fitzgerald M."/>
            <person name="Abouelleil A."/>
            <person name="Alvarado L."/>
            <person name="Berlin A.M."/>
            <person name="Chapman S.B."/>
            <person name="Dewar J."/>
            <person name="Goldberg J."/>
            <person name="Griggs A."/>
            <person name="Gujja S."/>
            <person name="Hansen M."/>
            <person name="Howarth C."/>
            <person name="Imamovic A."/>
            <person name="Larimer J."/>
            <person name="McCowan C."/>
            <person name="Murphy C."/>
            <person name="Pearson M."/>
            <person name="Priest M."/>
            <person name="Roberts A."/>
            <person name="Saif S."/>
            <person name="Shea T."/>
            <person name="Sykes S."/>
            <person name="Wortman J."/>
            <person name="Nusbaum C."/>
            <person name="Birren B."/>
        </authorList>
    </citation>
    <scope>NUCLEOTIDE SEQUENCE</scope>
    <source>
        <strain evidence="3">CBS 10118</strain>
    </source>
</reference>
<reference evidence="2" key="3">
    <citation type="submission" date="2014-01" db="EMBL/GenBank/DDBJ databases">
        <title>Evolution of pathogenesis and genome organization in the Tremellales.</title>
        <authorList>
            <person name="Cuomo C."/>
            <person name="Litvintseva A."/>
            <person name="Heitman J."/>
            <person name="Chen Y."/>
            <person name="Sun S."/>
            <person name="Springer D."/>
            <person name="Dromer F."/>
            <person name="Young S."/>
            <person name="Zeng Q."/>
            <person name="Chapman S."/>
            <person name="Gujja S."/>
            <person name="Saif S."/>
            <person name="Birren B."/>
        </authorList>
    </citation>
    <scope>NUCLEOTIDE SEQUENCE</scope>
    <source>
        <strain evidence="2">CBS 10118</strain>
    </source>
</reference>
<dbReference type="Proteomes" id="UP000092730">
    <property type="component" value="Chromosome 4"/>
</dbReference>
<dbReference type="PANTHER" id="PTHR37487:SF2">
    <property type="entry name" value="EXPRESSED PROTEIN"/>
    <property type="match status" value="1"/>
</dbReference>
<dbReference type="EMBL" id="CP144544">
    <property type="protein sequence ID" value="WVW83855.1"/>
    <property type="molecule type" value="Genomic_DNA"/>
</dbReference>
<name>A0A1B9G2E1_9TREE</name>
<evidence type="ECO:0000313" key="4">
    <source>
        <dbReference type="Proteomes" id="UP000092730"/>
    </source>
</evidence>
<dbReference type="KEGG" id="kbi:30209401"/>
<dbReference type="PANTHER" id="PTHR37487">
    <property type="entry name" value="CHROMOSOME 1, WHOLE GENOME SHOTGUN SEQUENCE"/>
    <property type="match status" value="1"/>
</dbReference>
<proteinExistence type="predicted"/>
<organism evidence="2">
    <name type="scientific">Kwoniella bestiolae CBS 10118</name>
    <dbReference type="NCBI Taxonomy" id="1296100"/>
    <lineage>
        <taxon>Eukaryota</taxon>
        <taxon>Fungi</taxon>
        <taxon>Dikarya</taxon>
        <taxon>Basidiomycota</taxon>
        <taxon>Agaricomycotina</taxon>
        <taxon>Tremellomycetes</taxon>
        <taxon>Tremellales</taxon>
        <taxon>Cryptococcaceae</taxon>
        <taxon>Kwoniella</taxon>
    </lineage>
</organism>
<feature type="chain" id="PRO_5042334781" evidence="1">
    <location>
        <begin position="21"/>
        <end position="236"/>
    </location>
</feature>
<gene>
    <name evidence="2" type="ORF">I302_05002</name>
    <name evidence="3" type="ORF">I302_105877</name>
</gene>
<evidence type="ECO:0000256" key="1">
    <source>
        <dbReference type="SAM" id="SignalP"/>
    </source>
</evidence>